<proteinExistence type="inferred from homology"/>
<dbReference type="Pfam" id="PF00069">
    <property type="entry name" value="Pkinase"/>
    <property type="match status" value="1"/>
</dbReference>
<dbReference type="GO" id="GO:0004683">
    <property type="term" value="F:calcium/calmodulin-dependent protein kinase activity"/>
    <property type="evidence" value="ECO:0000318"/>
    <property type="project" value="GO_Central"/>
</dbReference>
<dbReference type="PROSITE" id="PS00108">
    <property type="entry name" value="PROTEIN_KINASE_ST"/>
    <property type="match status" value="1"/>
</dbReference>
<evidence type="ECO:0000256" key="4">
    <source>
        <dbReference type="ARBA" id="ARBA00022723"/>
    </source>
</evidence>
<evidence type="ECO:0000256" key="5">
    <source>
        <dbReference type="ARBA" id="ARBA00022741"/>
    </source>
</evidence>
<accession>A0A1Y1HM83</accession>
<dbReference type="GO" id="GO:0005509">
    <property type="term" value="F:calcium ion binding"/>
    <property type="evidence" value="ECO:0007669"/>
    <property type="project" value="InterPro"/>
</dbReference>
<dbReference type="CDD" id="cd05117">
    <property type="entry name" value="STKc_CAMK"/>
    <property type="match status" value="1"/>
</dbReference>
<dbReference type="InterPro" id="IPR011992">
    <property type="entry name" value="EF-hand-dom_pair"/>
</dbReference>
<evidence type="ECO:0000256" key="10">
    <source>
        <dbReference type="ARBA" id="ARBA00047899"/>
    </source>
</evidence>
<dbReference type="PROSITE" id="PS50011">
    <property type="entry name" value="PROTEIN_KINASE_DOM"/>
    <property type="match status" value="1"/>
</dbReference>
<dbReference type="GO" id="GO:0009931">
    <property type="term" value="F:calcium-dependent protein serine/threonine kinase activity"/>
    <property type="evidence" value="ECO:0000318"/>
    <property type="project" value="GO_Central"/>
</dbReference>
<feature type="domain" description="EF-hand" evidence="15">
    <location>
        <begin position="403"/>
        <end position="438"/>
    </location>
</feature>
<dbReference type="PANTHER" id="PTHR24349">
    <property type="entry name" value="SERINE/THREONINE-PROTEIN KINASE"/>
    <property type="match status" value="1"/>
</dbReference>
<dbReference type="InterPro" id="IPR018247">
    <property type="entry name" value="EF_Hand_1_Ca_BS"/>
</dbReference>
<dbReference type="SUPFAM" id="SSF56112">
    <property type="entry name" value="Protein kinase-like (PK-like)"/>
    <property type="match status" value="1"/>
</dbReference>
<dbReference type="SMART" id="SM00220">
    <property type="entry name" value="S_TKc"/>
    <property type="match status" value="1"/>
</dbReference>
<evidence type="ECO:0000256" key="6">
    <source>
        <dbReference type="ARBA" id="ARBA00022777"/>
    </source>
</evidence>
<dbReference type="GO" id="GO:0005737">
    <property type="term" value="C:cytoplasm"/>
    <property type="evidence" value="ECO:0000318"/>
    <property type="project" value="GO_Central"/>
</dbReference>
<feature type="region of interest" description="Disordered" evidence="13">
    <location>
        <begin position="1"/>
        <end position="23"/>
    </location>
</feature>
<dbReference type="InterPro" id="IPR017441">
    <property type="entry name" value="Protein_kinase_ATP_BS"/>
</dbReference>
<dbReference type="InterPro" id="IPR050205">
    <property type="entry name" value="CDPK_Ser/Thr_kinases"/>
</dbReference>
<dbReference type="GO" id="GO:0035556">
    <property type="term" value="P:intracellular signal transduction"/>
    <property type="evidence" value="ECO:0000318"/>
    <property type="project" value="GO_Central"/>
</dbReference>
<dbReference type="GO" id="GO:0005524">
    <property type="term" value="F:ATP binding"/>
    <property type="evidence" value="ECO:0007669"/>
    <property type="project" value="UniProtKB-UniRule"/>
</dbReference>
<sequence length="527" mass="58189">MGNTCFGTGDEPNARTAPSHLPSTEKQQFIEPMAATAPYKKPAPSKAATMTTSVLGRPTDSLRDLYSLGKELGRGQFGITYLCTEKSTGQVYACKSIAKRKLVTRDDVDDVRREVQIMHHLSGHPNIVKIKGAYEDLQNVHLVMEVCAGGELFDRIITKGHYSERAAANLTGVIVGVVQQCHQLGVIHRDLKPENFLLADKSEDAPLKATDFGLSIFFKPGQVFSDVVGSPYYVAPEVLRRHYGPEADVWSAGVILYILLCGVPPFWAETEQGIFEAVLRGHIDFATEPWPQISKSAKELITHMLDQNPQRRYTAAQVLAHPWIAQVGVASDRPLDSAVLQRLKQFSAANKLKRVALKVIAESMSPEEIQGLKEMFKAMDTDNSGSITFEELKEGLRKQGSRLAESEVRAIMDAADVDNNGTIDYDEFIAATMHLNKLEKEEHIFKAFQYFDKDNSGYITVEELQEALYSTGVAAPGDNSIEEIIKEVDTDNSGTIDYQEFQAMMRKGLGGGRSRVGMRRATLGADG</sequence>
<keyword evidence="3" id="KW-0808">Transferase</keyword>
<evidence type="ECO:0000256" key="2">
    <source>
        <dbReference type="ARBA" id="ARBA00022527"/>
    </source>
</evidence>
<evidence type="ECO:0000256" key="12">
    <source>
        <dbReference type="PROSITE-ProRule" id="PRU10141"/>
    </source>
</evidence>
<evidence type="ECO:0000313" key="17">
    <source>
        <dbReference type="Proteomes" id="UP000054558"/>
    </source>
</evidence>
<dbReference type="Proteomes" id="UP000054558">
    <property type="component" value="Unassembled WGS sequence"/>
</dbReference>
<evidence type="ECO:0000256" key="1">
    <source>
        <dbReference type="ARBA" id="ARBA00012513"/>
    </source>
</evidence>
<organism evidence="16 17">
    <name type="scientific">Klebsormidium nitens</name>
    <name type="common">Green alga</name>
    <name type="synonym">Ulothrix nitens</name>
    <dbReference type="NCBI Taxonomy" id="105231"/>
    <lineage>
        <taxon>Eukaryota</taxon>
        <taxon>Viridiplantae</taxon>
        <taxon>Streptophyta</taxon>
        <taxon>Klebsormidiophyceae</taxon>
        <taxon>Klebsormidiales</taxon>
        <taxon>Klebsormidiaceae</taxon>
        <taxon>Klebsormidium</taxon>
    </lineage>
</organism>
<evidence type="ECO:0000259" key="14">
    <source>
        <dbReference type="PROSITE" id="PS50011"/>
    </source>
</evidence>
<keyword evidence="7" id="KW-0106">Calcium</keyword>
<dbReference type="SMART" id="SM00054">
    <property type="entry name" value="EFh"/>
    <property type="match status" value="4"/>
</dbReference>
<dbReference type="InterPro" id="IPR011009">
    <property type="entry name" value="Kinase-like_dom_sf"/>
</dbReference>
<dbReference type="SMART" id="SM00027">
    <property type="entry name" value="EH"/>
    <property type="match status" value="1"/>
</dbReference>
<evidence type="ECO:0000256" key="3">
    <source>
        <dbReference type="ARBA" id="ARBA00022679"/>
    </source>
</evidence>
<dbReference type="AlphaFoldDB" id="A0A1Y1HM83"/>
<dbReference type="FunFam" id="3.30.200.20:FF:000004">
    <property type="entry name" value="Calcium-dependent protein kinase 1"/>
    <property type="match status" value="1"/>
</dbReference>
<keyword evidence="4" id="KW-0479">Metal-binding</keyword>
<evidence type="ECO:0000259" key="15">
    <source>
        <dbReference type="PROSITE" id="PS50222"/>
    </source>
</evidence>
<keyword evidence="2" id="KW-0723">Serine/threonine-protein kinase</keyword>
<evidence type="ECO:0000256" key="9">
    <source>
        <dbReference type="ARBA" id="ARBA00024334"/>
    </source>
</evidence>
<dbReference type="Gene3D" id="1.10.238.10">
    <property type="entry name" value="EF-hand"/>
    <property type="match status" value="2"/>
</dbReference>
<dbReference type="PROSITE" id="PS50222">
    <property type="entry name" value="EF_HAND_2"/>
    <property type="match status" value="4"/>
</dbReference>
<keyword evidence="8 12" id="KW-0067">ATP-binding</keyword>
<feature type="binding site" evidence="12">
    <location>
        <position position="99"/>
    </location>
    <ligand>
        <name>ATP</name>
        <dbReference type="ChEBI" id="CHEBI:30616"/>
    </ligand>
</feature>
<dbReference type="EC" id="2.7.11.1" evidence="1"/>
<dbReference type="OMA" id="GRSIYEM"/>
<feature type="domain" description="EF-hand" evidence="15">
    <location>
        <begin position="476"/>
        <end position="511"/>
    </location>
</feature>
<dbReference type="GO" id="GO:0005516">
    <property type="term" value="F:calmodulin binding"/>
    <property type="evidence" value="ECO:0000318"/>
    <property type="project" value="GO_Central"/>
</dbReference>
<feature type="domain" description="EF-hand" evidence="15">
    <location>
        <begin position="367"/>
        <end position="402"/>
    </location>
</feature>
<feature type="domain" description="Protein kinase" evidence="14">
    <location>
        <begin position="66"/>
        <end position="324"/>
    </location>
</feature>
<dbReference type="InterPro" id="IPR002048">
    <property type="entry name" value="EF_hand_dom"/>
</dbReference>
<dbReference type="Gene3D" id="3.30.200.20">
    <property type="entry name" value="Phosphorylase Kinase, domain 1"/>
    <property type="match status" value="1"/>
</dbReference>
<name>A0A1Y1HM83_KLENI</name>
<keyword evidence="5 12" id="KW-0547">Nucleotide-binding</keyword>
<dbReference type="FunFam" id="1.10.238.10:FF:000015">
    <property type="entry name" value="Calcium-dependent protein kinase 1"/>
    <property type="match status" value="1"/>
</dbReference>
<dbReference type="Pfam" id="PF13499">
    <property type="entry name" value="EF-hand_7"/>
    <property type="match status" value="2"/>
</dbReference>
<dbReference type="InterPro" id="IPR000261">
    <property type="entry name" value="EH_dom"/>
</dbReference>
<dbReference type="GO" id="GO:0005634">
    <property type="term" value="C:nucleus"/>
    <property type="evidence" value="ECO:0000318"/>
    <property type="project" value="GO_Central"/>
</dbReference>
<reference evidence="16 17" key="1">
    <citation type="journal article" date="2014" name="Nat. Commun.">
        <title>Klebsormidium flaccidum genome reveals primary factors for plant terrestrial adaptation.</title>
        <authorList>
            <person name="Hori K."/>
            <person name="Maruyama F."/>
            <person name="Fujisawa T."/>
            <person name="Togashi T."/>
            <person name="Yamamoto N."/>
            <person name="Seo M."/>
            <person name="Sato S."/>
            <person name="Yamada T."/>
            <person name="Mori H."/>
            <person name="Tajima N."/>
            <person name="Moriyama T."/>
            <person name="Ikeuchi M."/>
            <person name="Watanabe M."/>
            <person name="Wada H."/>
            <person name="Kobayashi K."/>
            <person name="Saito M."/>
            <person name="Masuda T."/>
            <person name="Sasaki-Sekimoto Y."/>
            <person name="Mashiguchi K."/>
            <person name="Awai K."/>
            <person name="Shimojima M."/>
            <person name="Masuda S."/>
            <person name="Iwai M."/>
            <person name="Nobusawa T."/>
            <person name="Narise T."/>
            <person name="Kondo S."/>
            <person name="Saito H."/>
            <person name="Sato R."/>
            <person name="Murakawa M."/>
            <person name="Ihara Y."/>
            <person name="Oshima-Yamada Y."/>
            <person name="Ohtaka K."/>
            <person name="Satoh M."/>
            <person name="Sonobe K."/>
            <person name="Ishii M."/>
            <person name="Ohtani R."/>
            <person name="Kanamori-Sato M."/>
            <person name="Honoki R."/>
            <person name="Miyazaki D."/>
            <person name="Mochizuki H."/>
            <person name="Umetsu J."/>
            <person name="Higashi K."/>
            <person name="Shibata D."/>
            <person name="Kamiya Y."/>
            <person name="Sato N."/>
            <person name="Nakamura Y."/>
            <person name="Tabata S."/>
            <person name="Ida S."/>
            <person name="Kurokawa K."/>
            <person name="Ohta H."/>
        </authorList>
    </citation>
    <scope>NUCLEOTIDE SEQUENCE [LARGE SCALE GENOMIC DNA]</scope>
    <source>
        <strain evidence="16 17">NIES-2285</strain>
    </source>
</reference>
<evidence type="ECO:0000256" key="8">
    <source>
        <dbReference type="ARBA" id="ARBA00022840"/>
    </source>
</evidence>
<evidence type="ECO:0000256" key="11">
    <source>
        <dbReference type="ARBA" id="ARBA00048679"/>
    </source>
</evidence>
<keyword evidence="17" id="KW-1185">Reference proteome</keyword>
<dbReference type="PROSITE" id="PS00107">
    <property type="entry name" value="PROTEIN_KINASE_ATP"/>
    <property type="match status" value="1"/>
</dbReference>
<evidence type="ECO:0000256" key="7">
    <source>
        <dbReference type="ARBA" id="ARBA00022837"/>
    </source>
</evidence>
<dbReference type="STRING" id="105231.A0A1Y1HM83"/>
<evidence type="ECO:0000313" key="16">
    <source>
        <dbReference type="EMBL" id="GAQ79725.1"/>
    </source>
</evidence>
<dbReference type="EMBL" id="DF236985">
    <property type="protein sequence ID" value="GAQ79725.1"/>
    <property type="molecule type" value="Genomic_DNA"/>
</dbReference>
<feature type="domain" description="EF-hand" evidence="15">
    <location>
        <begin position="439"/>
        <end position="474"/>
    </location>
</feature>
<comment type="similarity">
    <text evidence="9">Belongs to the protein kinase superfamily. Ser/Thr protein kinase family. CDPK subfamily.</text>
</comment>
<dbReference type="OrthoDB" id="40902at2759"/>
<dbReference type="Gene3D" id="1.10.510.10">
    <property type="entry name" value="Transferase(Phosphotransferase) domain 1"/>
    <property type="match status" value="1"/>
</dbReference>
<comment type="catalytic activity">
    <reaction evidence="10">
        <text>L-threonyl-[protein] + ATP = O-phospho-L-threonyl-[protein] + ADP + H(+)</text>
        <dbReference type="Rhea" id="RHEA:46608"/>
        <dbReference type="Rhea" id="RHEA-COMP:11060"/>
        <dbReference type="Rhea" id="RHEA-COMP:11605"/>
        <dbReference type="ChEBI" id="CHEBI:15378"/>
        <dbReference type="ChEBI" id="CHEBI:30013"/>
        <dbReference type="ChEBI" id="CHEBI:30616"/>
        <dbReference type="ChEBI" id="CHEBI:61977"/>
        <dbReference type="ChEBI" id="CHEBI:456216"/>
        <dbReference type="EC" id="2.7.11.1"/>
    </reaction>
</comment>
<dbReference type="SUPFAM" id="SSF47473">
    <property type="entry name" value="EF-hand"/>
    <property type="match status" value="1"/>
</dbReference>
<gene>
    <name evidence="16" type="ORF">KFL_000360390</name>
</gene>
<protein>
    <recommendedName>
        <fullName evidence="1">non-specific serine/threonine protein kinase</fullName>
        <ecNumber evidence="1">2.7.11.1</ecNumber>
    </recommendedName>
</protein>
<comment type="catalytic activity">
    <reaction evidence="11">
        <text>L-seryl-[protein] + ATP = O-phospho-L-seryl-[protein] + ADP + H(+)</text>
        <dbReference type="Rhea" id="RHEA:17989"/>
        <dbReference type="Rhea" id="RHEA-COMP:9863"/>
        <dbReference type="Rhea" id="RHEA-COMP:11604"/>
        <dbReference type="ChEBI" id="CHEBI:15378"/>
        <dbReference type="ChEBI" id="CHEBI:29999"/>
        <dbReference type="ChEBI" id="CHEBI:30616"/>
        <dbReference type="ChEBI" id="CHEBI:83421"/>
        <dbReference type="ChEBI" id="CHEBI:456216"/>
        <dbReference type="EC" id="2.7.11.1"/>
    </reaction>
</comment>
<dbReference type="InterPro" id="IPR000719">
    <property type="entry name" value="Prot_kinase_dom"/>
</dbReference>
<dbReference type="FunFam" id="1.10.510.10:FF:000249">
    <property type="entry name" value="Calcium-dependent protein kinase SK5"/>
    <property type="match status" value="1"/>
</dbReference>
<evidence type="ECO:0000256" key="13">
    <source>
        <dbReference type="SAM" id="MobiDB-lite"/>
    </source>
</evidence>
<keyword evidence="6 16" id="KW-0418">Kinase</keyword>
<dbReference type="PROSITE" id="PS00018">
    <property type="entry name" value="EF_HAND_1"/>
    <property type="match status" value="4"/>
</dbReference>
<dbReference type="InterPro" id="IPR008271">
    <property type="entry name" value="Ser/Thr_kinase_AS"/>
</dbReference>